<dbReference type="AlphaFoldDB" id="A0AAN4VZG7"/>
<accession>A0AAN4VZG7</accession>
<dbReference type="EMBL" id="BQKE01000002">
    <property type="protein sequence ID" value="GJM62924.1"/>
    <property type="molecule type" value="Genomic_DNA"/>
</dbReference>
<dbReference type="RefSeq" id="WP_338238150.1">
    <property type="nucleotide sequence ID" value="NZ_BQKE01000002.1"/>
</dbReference>
<proteinExistence type="predicted"/>
<evidence type="ECO:0000313" key="2">
    <source>
        <dbReference type="Proteomes" id="UP001310022"/>
    </source>
</evidence>
<protein>
    <submittedName>
        <fullName evidence="1">Uncharacterized protein</fullName>
    </submittedName>
</protein>
<gene>
    <name evidence="1" type="ORF">PEDI_34760</name>
</gene>
<name>A0AAN4VZG7_9BACT</name>
<sequence length="168" mass="18874">MKNLLSSILLLTAIMFASFWTLAKKPCLADENENITWLKSFTELTTKQAQLEAIKLKVMQDSLCSNTFPTCAGVGREQTSQFLERNKNVRRPPKQGVVFMLALPGSMVMLDWQEKPKTKAVLELLTPSNIDTIEIDEHVRWKAIYGSSAMDGIILLKSNNADLAEKID</sequence>
<reference evidence="1 2" key="1">
    <citation type="submission" date="2021-12" db="EMBL/GenBank/DDBJ databases">
        <title>Genome sequencing of bacteria with rrn-lacking chromosome and rrn-plasmid.</title>
        <authorList>
            <person name="Anda M."/>
            <person name="Iwasaki W."/>
        </authorList>
    </citation>
    <scope>NUCLEOTIDE SEQUENCE [LARGE SCALE GENOMIC DNA]</scope>
    <source>
        <strain evidence="1 2">NBRC 15940</strain>
    </source>
</reference>
<organism evidence="1 2">
    <name type="scientific">Persicobacter diffluens</name>
    <dbReference type="NCBI Taxonomy" id="981"/>
    <lineage>
        <taxon>Bacteria</taxon>
        <taxon>Pseudomonadati</taxon>
        <taxon>Bacteroidota</taxon>
        <taxon>Cytophagia</taxon>
        <taxon>Cytophagales</taxon>
        <taxon>Persicobacteraceae</taxon>
        <taxon>Persicobacter</taxon>
    </lineage>
</organism>
<evidence type="ECO:0000313" key="1">
    <source>
        <dbReference type="EMBL" id="GJM62924.1"/>
    </source>
</evidence>
<keyword evidence="2" id="KW-1185">Reference proteome</keyword>
<comment type="caution">
    <text evidence="1">The sequence shown here is derived from an EMBL/GenBank/DDBJ whole genome shotgun (WGS) entry which is preliminary data.</text>
</comment>
<dbReference type="Proteomes" id="UP001310022">
    <property type="component" value="Unassembled WGS sequence"/>
</dbReference>